<feature type="domain" description="EamA" evidence="7">
    <location>
        <begin position="10"/>
        <end position="142"/>
    </location>
</feature>
<dbReference type="GeneID" id="31605640"/>
<evidence type="ECO:0000313" key="10">
    <source>
        <dbReference type="Proteomes" id="UP000429211"/>
    </source>
</evidence>
<evidence type="ECO:0000256" key="1">
    <source>
        <dbReference type="ARBA" id="ARBA00004141"/>
    </source>
</evidence>
<feature type="transmembrane region" description="Helical" evidence="6">
    <location>
        <begin position="150"/>
        <end position="171"/>
    </location>
</feature>
<evidence type="ECO:0000313" key="9">
    <source>
        <dbReference type="EMBL" id="VYS75755.1"/>
    </source>
</evidence>
<comment type="subcellular location">
    <subcellularLocation>
        <location evidence="1">Membrane</location>
        <topology evidence="1">Multi-pass membrane protein</topology>
    </subcellularLocation>
</comment>
<dbReference type="PANTHER" id="PTHR32322">
    <property type="entry name" value="INNER MEMBRANE TRANSPORTER"/>
    <property type="match status" value="1"/>
</dbReference>
<feature type="transmembrane region" description="Helical" evidence="6">
    <location>
        <begin position="7"/>
        <end position="30"/>
    </location>
</feature>
<evidence type="ECO:0000256" key="4">
    <source>
        <dbReference type="ARBA" id="ARBA00022989"/>
    </source>
</evidence>
<feature type="transmembrane region" description="Helical" evidence="6">
    <location>
        <begin position="75"/>
        <end position="93"/>
    </location>
</feature>
<dbReference type="Proteomes" id="UP000429211">
    <property type="component" value="Unassembled WGS sequence"/>
</dbReference>
<dbReference type="EMBL" id="CACRSP010000002">
    <property type="protein sequence ID" value="VYS75755.1"/>
    <property type="molecule type" value="Genomic_DNA"/>
</dbReference>
<name>A0A6L9SJ89_9BIFI</name>
<gene>
    <name evidence="9" type="primary">rhtA</name>
    <name evidence="9" type="ORF">BDLFYP24_00802</name>
    <name evidence="8" type="ORF">GBB04_09385</name>
</gene>
<evidence type="ECO:0000256" key="6">
    <source>
        <dbReference type="SAM" id="Phobius"/>
    </source>
</evidence>
<evidence type="ECO:0000259" key="7">
    <source>
        <dbReference type="Pfam" id="PF00892"/>
    </source>
</evidence>
<dbReference type="EMBL" id="WDPD01000011">
    <property type="protein sequence ID" value="KAB7459691.1"/>
    <property type="molecule type" value="Genomic_DNA"/>
</dbReference>
<feature type="transmembrane region" description="Helical" evidence="6">
    <location>
        <begin position="36"/>
        <end position="54"/>
    </location>
</feature>
<evidence type="ECO:0000313" key="8">
    <source>
        <dbReference type="EMBL" id="KAB7459691.1"/>
    </source>
</evidence>
<dbReference type="OMA" id="CLAVMNC"/>
<dbReference type="RefSeq" id="WP_003837399.1">
    <property type="nucleotide sequence ID" value="NZ_BCYE01000012.1"/>
</dbReference>
<dbReference type="AlphaFoldDB" id="A0A6L9SJ89"/>
<feature type="transmembrane region" description="Helical" evidence="6">
    <location>
        <begin position="183"/>
        <end position="207"/>
    </location>
</feature>
<dbReference type="SUPFAM" id="SSF103481">
    <property type="entry name" value="Multidrug resistance efflux transporter EmrE"/>
    <property type="match status" value="2"/>
</dbReference>
<keyword evidence="5 6" id="KW-0472">Membrane</keyword>
<evidence type="ECO:0000256" key="2">
    <source>
        <dbReference type="ARBA" id="ARBA00007362"/>
    </source>
</evidence>
<keyword evidence="3 6" id="KW-0812">Transmembrane</keyword>
<evidence type="ECO:0000256" key="3">
    <source>
        <dbReference type="ARBA" id="ARBA00022692"/>
    </source>
</evidence>
<dbReference type="InterPro" id="IPR000620">
    <property type="entry name" value="EamA_dom"/>
</dbReference>
<feature type="domain" description="EamA" evidence="7">
    <location>
        <begin position="152"/>
        <end position="298"/>
    </location>
</feature>
<comment type="similarity">
    <text evidence="2">Belongs to the EamA transporter family.</text>
</comment>
<sequence length="305" mass="32344">MTALNRLPIVVIAICEAVMIYTATGVAKVAFTQLDAVYAAWYRVGFMALMLLAWRKPWKADRRDSLPGTRRDWTLLAGFGAALVLMNTMYYVAISNMDIGIATAIEFIGPLGVAVITGHSWRERVGIGIAACGVVLLAGISLGGENGGSFLIGLIAILIGGSMWGCYIVLGGKVATKGHPIDMLCWGTVLGWLMQSVFLAPGAIAHLARPKADATWVHASWGVAALLALLFLVSLFGSFLPYLTDQVVMRRIPSARYSVVQSINPAMATFIALAFGEVPTLGECAGIALVIVAVIVTFSGDENPA</sequence>
<accession>A0A6L9SJ89</accession>
<feature type="transmembrane region" description="Helical" evidence="6">
    <location>
        <begin position="219"/>
        <end position="243"/>
    </location>
</feature>
<evidence type="ECO:0000256" key="5">
    <source>
        <dbReference type="ARBA" id="ARBA00023136"/>
    </source>
</evidence>
<feature type="transmembrane region" description="Helical" evidence="6">
    <location>
        <begin position="99"/>
        <end position="118"/>
    </location>
</feature>
<dbReference type="GO" id="GO:0016020">
    <property type="term" value="C:membrane"/>
    <property type="evidence" value="ECO:0007669"/>
    <property type="project" value="UniProtKB-SubCell"/>
</dbReference>
<keyword evidence="4 6" id="KW-1133">Transmembrane helix</keyword>
<protein>
    <submittedName>
        <fullName evidence="8">EamA family transporter</fullName>
    </submittedName>
    <submittedName>
        <fullName evidence="9">Threonine/homoserine exporter RhtA</fullName>
    </submittedName>
</protein>
<reference evidence="9" key="2">
    <citation type="submission" date="2019-11" db="EMBL/GenBank/DDBJ databases">
        <authorList>
            <person name="Feng L."/>
        </authorList>
    </citation>
    <scope>NUCLEOTIDE SEQUENCE</scope>
    <source>
        <strain evidence="9">BdentiumLFYP24</strain>
    </source>
</reference>
<feature type="transmembrane region" description="Helical" evidence="6">
    <location>
        <begin position="280"/>
        <end position="300"/>
    </location>
</feature>
<organism evidence="8 10">
    <name type="scientific">Bifidobacterium dentium</name>
    <dbReference type="NCBI Taxonomy" id="1689"/>
    <lineage>
        <taxon>Bacteria</taxon>
        <taxon>Bacillati</taxon>
        <taxon>Actinomycetota</taxon>
        <taxon>Actinomycetes</taxon>
        <taxon>Bifidobacteriales</taxon>
        <taxon>Bifidobacteriaceae</taxon>
        <taxon>Bifidobacterium</taxon>
    </lineage>
</organism>
<proteinExistence type="inferred from homology"/>
<feature type="transmembrane region" description="Helical" evidence="6">
    <location>
        <begin position="125"/>
        <end position="144"/>
    </location>
</feature>
<reference evidence="8 10" key="1">
    <citation type="journal article" date="2019" name="Nat. Med.">
        <title>A library of human gut bacterial isolates paired with longitudinal multiomics data enables mechanistic microbiome research.</title>
        <authorList>
            <person name="Poyet M."/>
            <person name="Groussin M."/>
            <person name="Gibbons S.M."/>
            <person name="Avila-Pacheco J."/>
            <person name="Jiang X."/>
            <person name="Kearney S.M."/>
            <person name="Perrotta A.R."/>
            <person name="Berdy B."/>
            <person name="Zhao S."/>
            <person name="Lieberman T.D."/>
            <person name="Swanson P.K."/>
            <person name="Smith M."/>
            <person name="Roesemann S."/>
            <person name="Alexander J.E."/>
            <person name="Rich S.A."/>
            <person name="Livny J."/>
            <person name="Vlamakis H."/>
            <person name="Clish C."/>
            <person name="Bullock K."/>
            <person name="Deik A."/>
            <person name="Scott J."/>
            <person name="Pierce K.A."/>
            <person name="Xavier R.J."/>
            <person name="Alm E.J."/>
        </authorList>
    </citation>
    <scope>NUCLEOTIDE SEQUENCE [LARGE SCALE GENOMIC DNA]</scope>
    <source>
        <strain evidence="8 10">BIOML-A2</strain>
    </source>
</reference>
<dbReference type="InterPro" id="IPR050638">
    <property type="entry name" value="AA-Vitamin_Transporters"/>
</dbReference>
<dbReference type="Pfam" id="PF00892">
    <property type="entry name" value="EamA"/>
    <property type="match status" value="2"/>
</dbReference>
<dbReference type="PANTHER" id="PTHR32322:SF2">
    <property type="entry name" value="EAMA DOMAIN-CONTAINING PROTEIN"/>
    <property type="match status" value="1"/>
</dbReference>
<dbReference type="InterPro" id="IPR037185">
    <property type="entry name" value="EmrE-like"/>
</dbReference>